<dbReference type="PANTHER" id="PTHR30231">
    <property type="entry name" value="DNA POLYMERASE III SUBUNIT EPSILON"/>
    <property type="match status" value="1"/>
</dbReference>
<dbReference type="FunFam" id="3.30.420.10:FF:000045">
    <property type="entry name" value="3'-5' exonuclease DinG"/>
    <property type="match status" value="1"/>
</dbReference>
<dbReference type="SUPFAM" id="SSF53098">
    <property type="entry name" value="Ribonuclease H-like"/>
    <property type="match status" value="1"/>
</dbReference>
<sequence length="249" mass="27471">MRASIDVCGCFPTGKHYPGIAERMARLTTRVRGMAEGFEPATVWAAARFAVLDFETTGLDPEVDRVIEIGVACFEGGELVETRNWLVNPGMPIGEESKAITGITDEMVADAPSFGGVWDEVRVVLTGRIPVAYNHAFDSKFLWAECRRLGLPPRGSELPPAACDDGVWIDPLVWAREIQKDEKGHKLGDVCARLGVSLETAHRANHDAEAAGRVLLALAAKMPERYGDLLRVQQRYAATQDVEITWRRR</sequence>
<dbReference type="GO" id="GO:0045004">
    <property type="term" value="P:DNA replication proofreading"/>
    <property type="evidence" value="ECO:0007669"/>
    <property type="project" value="TreeGrafter"/>
</dbReference>
<comment type="function">
    <text evidence="1">DNA polymerase III is a complex, multichain enzyme responsible for most of the replicative synthesis in bacteria. The epsilon subunit contain the editing function and is a proofreading 3'-5' exonuclease.</text>
</comment>
<organism evidence="4 5">
    <name type="scientific">Sandaracinus amylolyticus</name>
    <dbReference type="NCBI Taxonomy" id="927083"/>
    <lineage>
        <taxon>Bacteria</taxon>
        <taxon>Pseudomonadati</taxon>
        <taxon>Myxococcota</taxon>
        <taxon>Polyangia</taxon>
        <taxon>Polyangiales</taxon>
        <taxon>Sandaracinaceae</taxon>
        <taxon>Sandaracinus</taxon>
    </lineage>
</organism>
<dbReference type="Pfam" id="PF00929">
    <property type="entry name" value="RNase_T"/>
    <property type="match status" value="1"/>
</dbReference>
<evidence type="ECO:0000259" key="3">
    <source>
        <dbReference type="SMART" id="SM00479"/>
    </source>
</evidence>
<gene>
    <name evidence="4" type="ORF">DB32_000902</name>
</gene>
<dbReference type="CDD" id="cd06127">
    <property type="entry name" value="DEDDh"/>
    <property type="match status" value="1"/>
</dbReference>
<dbReference type="NCBIfam" id="TIGR00573">
    <property type="entry name" value="dnaq"/>
    <property type="match status" value="1"/>
</dbReference>
<dbReference type="KEGG" id="samy:DB32_000902"/>
<evidence type="ECO:0000313" key="4">
    <source>
        <dbReference type="EMBL" id="AKF03753.1"/>
    </source>
</evidence>
<dbReference type="EMBL" id="CP011125">
    <property type="protein sequence ID" value="AKF03753.1"/>
    <property type="molecule type" value="Genomic_DNA"/>
</dbReference>
<dbReference type="Proteomes" id="UP000034883">
    <property type="component" value="Chromosome"/>
</dbReference>
<dbReference type="InterPro" id="IPR006054">
    <property type="entry name" value="DnaQ"/>
</dbReference>
<dbReference type="GO" id="GO:0008408">
    <property type="term" value="F:3'-5' exonuclease activity"/>
    <property type="evidence" value="ECO:0007669"/>
    <property type="project" value="TreeGrafter"/>
</dbReference>
<accession>A0A0F6YH94</accession>
<evidence type="ECO:0000313" key="5">
    <source>
        <dbReference type="Proteomes" id="UP000034883"/>
    </source>
</evidence>
<proteinExistence type="predicted"/>
<dbReference type="AlphaFoldDB" id="A0A0F6YH94"/>
<dbReference type="RefSeq" id="WP_053231177.1">
    <property type="nucleotide sequence ID" value="NZ_CP011125.1"/>
</dbReference>
<feature type="domain" description="Exonuclease" evidence="3">
    <location>
        <begin position="48"/>
        <end position="224"/>
    </location>
</feature>
<protein>
    <submittedName>
        <fullName evidence="4">DNA polymerase III epsilon subunit</fullName>
    </submittedName>
</protein>
<dbReference type="InterPro" id="IPR012337">
    <property type="entry name" value="RNaseH-like_sf"/>
</dbReference>
<dbReference type="SMART" id="SM00479">
    <property type="entry name" value="EXOIII"/>
    <property type="match status" value="1"/>
</dbReference>
<dbReference type="GO" id="GO:0005829">
    <property type="term" value="C:cytosol"/>
    <property type="evidence" value="ECO:0007669"/>
    <property type="project" value="TreeGrafter"/>
</dbReference>
<dbReference type="PANTHER" id="PTHR30231:SF41">
    <property type="entry name" value="DNA POLYMERASE III SUBUNIT EPSILON"/>
    <property type="match status" value="1"/>
</dbReference>
<keyword evidence="5" id="KW-1185">Reference proteome</keyword>
<name>A0A0F6YH94_9BACT</name>
<dbReference type="InterPro" id="IPR036397">
    <property type="entry name" value="RNaseH_sf"/>
</dbReference>
<dbReference type="Gene3D" id="3.30.420.10">
    <property type="entry name" value="Ribonuclease H-like superfamily/Ribonuclease H"/>
    <property type="match status" value="1"/>
</dbReference>
<dbReference type="GO" id="GO:0003887">
    <property type="term" value="F:DNA-directed DNA polymerase activity"/>
    <property type="evidence" value="ECO:0007669"/>
    <property type="project" value="InterPro"/>
</dbReference>
<dbReference type="GO" id="GO:0003677">
    <property type="term" value="F:DNA binding"/>
    <property type="evidence" value="ECO:0007669"/>
    <property type="project" value="InterPro"/>
</dbReference>
<evidence type="ECO:0000256" key="1">
    <source>
        <dbReference type="ARBA" id="ARBA00025483"/>
    </source>
</evidence>
<evidence type="ECO:0000256" key="2">
    <source>
        <dbReference type="ARBA" id="ARBA00026073"/>
    </source>
</evidence>
<dbReference type="OrthoDB" id="5497329at2"/>
<comment type="subunit">
    <text evidence="2">DNA polymerase III contains a core (composed of alpha, epsilon and theta chains) that associates with a tau subunit. This core dimerizes to form the POLIII' complex. PolIII' associates with the gamma complex (composed of gamma, delta, delta', psi and chi chains) and with the beta chain to form the complete DNA polymerase III complex.</text>
</comment>
<reference evidence="4 5" key="1">
    <citation type="submission" date="2015-03" db="EMBL/GenBank/DDBJ databases">
        <title>Genome assembly of Sandaracinus amylolyticus DSM 53668.</title>
        <authorList>
            <person name="Sharma G."/>
            <person name="Subramanian S."/>
        </authorList>
    </citation>
    <scope>NUCLEOTIDE SEQUENCE [LARGE SCALE GENOMIC DNA]</scope>
    <source>
        <strain evidence="4 5">DSM 53668</strain>
    </source>
</reference>
<dbReference type="InterPro" id="IPR013520">
    <property type="entry name" value="Ribonucl_H"/>
</dbReference>
<dbReference type="STRING" id="927083.DB32_000902"/>